<gene>
    <name evidence="9" type="ORF">BLNAU_2502</name>
</gene>
<evidence type="ECO:0000313" key="9">
    <source>
        <dbReference type="EMBL" id="KAK2962669.1"/>
    </source>
</evidence>
<feature type="compositionally biased region" description="Acidic residues" evidence="6">
    <location>
        <begin position="1934"/>
        <end position="1946"/>
    </location>
</feature>
<dbReference type="Proteomes" id="UP001281761">
    <property type="component" value="Unassembled WGS sequence"/>
</dbReference>
<feature type="compositionally biased region" description="Polar residues" evidence="6">
    <location>
        <begin position="1590"/>
        <end position="1601"/>
    </location>
</feature>
<dbReference type="GO" id="GO:0016787">
    <property type="term" value="F:hydrolase activity"/>
    <property type="evidence" value="ECO:0007669"/>
    <property type="project" value="UniProtKB-KW"/>
</dbReference>
<dbReference type="PROSITE" id="PS51192">
    <property type="entry name" value="HELICASE_ATP_BIND_1"/>
    <property type="match status" value="1"/>
</dbReference>
<feature type="compositionally biased region" description="Polar residues" evidence="6">
    <location>
        <begin position="1117"/>
        <end position="1135"/>
    </location>
</feature>
<name>A0ABQ9YFW6_9EUKA</name>
<feature type="region of interest" description="Disordered" evidence="6">
    <location>
        <begin position="1933"/>
        <end position="1989"/>
    </location>
</feature>
<dbReference type="Gene3D" id="3.40.50.300">
    <property type="entry name" value="P-loop containing nucleotide triphosphate hydrolases"/>
    <property type="match status" value="2"/>
</dbReference>
<protein>
    <submittedName>
        <fullName evidence="9">Fanconi anemia group M protein</fullName>
        <ecNumber evidence="9">3.6.4.13</ecNumber>
    </submittedName>
</protein>
<dbReference type="CDD" id="cd12091">
    <property type="entry name" value="FANCM_ID"/>
    <property type="match status" value="1"/>
</dbReference>
<sequence>MHYSKKTPLPLAKMKSKANFVQSNVLTRRKHYNHPLPINRPIKPTIQVAKAQRFNPMKEEFIHSPRKVPQPKDETTPANSQPSTSQIISPSKLSQTLPPPVPFSPSSCVPAPTSSFFPQPSNQTMSKWLFPTSPDGSIRRYQLQITETALFHNTLVCLPTGLGKTLIASVVAYNFLRWFPTGKVVFMAPTRQLLTQQRKACQKVMGVKKDAVIVMTGQRERGTRKAEWESRRLFFVTPHILQNDAEAGIVPGRSIVCVILDEAHRAIGKDAMAQSIRSLEASRLKHFVEWRRKCQASSSSQHETSTTDGFESIQADPTTKYSISSADKEAFLAHDTGFRIIGLSATPGTNEIDIQHILTNLRIEKIEVRDEFDADLQAFTHTKQFETVSVPLSSSIQNVQRLFYHILTLSLQRLAKLGCDLDIRAEFLRMSVLLQARESYRQHQRAEREAAPATPFPIMNRNPNQAAVEGEFGVLLSLVQGIRLLKDHGVQSFRNFLVRFQEDPKSRARKNLISSRDWTDLIAMVNDMGTSGITHPKIDALKTILTQHFAQFKEKEKEKVGEGGQEDANETRVIVFSEFRDSVGEIAAQLNQLDPQLIRAAPFVGKGGASVASKKKAKPITDPSHLFTVGIDTRQTDRDQSLTLAKFRTGEYNVIVSTSIGEEGLDIGEVDLCVLFDTPPSYTRFAQRIGRTGRKKEGKVVMLVVGGDSGSKPIDILAGHDRKRRKMVGLLKEAMMYENTLKANERQMKQSTITAYFDANHSNTTSNVMAPVLPAQTGTHRWHFAPANRIIGEPLPLLEYVMVEMDDGDLSGNESDEDSEEAKRKEKERKKQEKEDKERLRKEEIEQRKRERSDKMLQKAIERDLVNRGITNEKNTLRGKSVASILKMRKQADKAEKTGADTKPKTERKKTKKTPIVETKLTEISDMQREEIEAHFLRAGLPFGDDPPPAESEMLRDENTTKFRMSSWVKDVLELSLPRNERGLTTVTDALHLASDSSLLVPSALDTRNSSLLKDVVVHSLATVDTEDLFDFDEYDPTIFDVDDETLLDNPHHGDYSPPTTTLNEHVVQNRMKIVYDDSSFSPDLSTPSIKRTPFSQRVSQLVQEHEKRTPVKSLHEMNSQSKQHTTHHSPSSQFWRIGPTHKSPKRALYQPQLPNEDDLNNFAENLENRKIRLISNYFDSQPFSISQKDDGQVHVLSDLEPVPISQLETPQKIRDESDHPPVIADPHVEQESDDFGAEMALDKDEKGQENQELPAMSEAHQIASVDDEWDVDSVNTHEQHLLETHHDPPHEDLPLEPLLEAPPLERSSSKPESLETKIDFRPASALFSPPLSAGIPENEPPSVHIVSSGPIKPDSPVLSDTSKTLGLPRRGSGLKAMLGRIRAHQFTLPEDKEQEEPAEIDCIPVIPQPSLSIPAPRSAPLSNPPPLPPTPVILSPTTGAPSLDSRFKRLRRLPSSISMAQADHPPLNPSNPPLSPKLSELKAVFAPPRQQPIFQKKSSHTTRAARLERRARKNQMRTKKLALSLFDDEASSTSNEDSAEARKKIGPIKKIKRREAEPSEDDETVEEEDESLSGFIIRTSQVSDEEGQTHNNALYLQSLLTPPVRRTTPDPKQKIKPEAKALKRPVLWTEREEEGDEAEEEEEVDLLQFGRGLYRTPKKQSKLSFIPDTSQIERYRREDKEFRRKQKEIREGRRDQQNEEDEEEDEECFADDDAECDEVDDDADTVISEAEENDEEALRDLLDNPDDVDDEIDDTAPFPETHQLVRASVSLGVLFSPTVPTRSSLTVRTLSFHTGLSSLERQQSPHVPIAPRNSSQTALLNKNNSSDSGSGPLQFRVSSLPRGRNTQPQIQHQTTLTPHLSTSNSSPNSISSQHIHSPPQHLHSPPQRVQTLSLLPDPQDDIDQWDSASENTADWNSDSEDVNAALKQAVEIDPIESEDNWDDESSAQWESADTGRHEGHPPNVETLPRVTNSSQIEQNSDDDWNDDE</sequence>
<evidence type="ECO:0000256" key="1">
    <source>
        <dbReference type="ARBA" id="ARBA00009889"/>
    </source>
</evidence>
<feature type="region of interest" description="Disordered" evidence="6">
    <location>
        <begin position="1101"/>
        <end position="1147"/>
    </location>
</feature>
<dbReference type="EC" id="3.6.4.13" evidence="9"/>
<comment type="similarity">
    <text evidence="1">Belongs to the DEAD box helicase family. DEAH subfamily. FANCM sub-subfamily.</text>
</comment>
<feature type="region of interest" description="Disordered" evidence="6">
    <location>
        <begin position="1330"/>
        <end position="1372"/>
    </location>
</feature>
<feature type="region of interest" description="Disordered" evidence="6">
    <location>
        <begin position="1528"/>
        <end position="1622"/>
    </location>
</feature>
<feature type="compositionally biased region" description="Basic and acidic residues" evidence="6">
    <location>
        <begin position="1672"/>
        <end position="1698"/>
    </location>
</feature>
<dbReference type="Gene3D" id="1.20.1320.20">
    <property type="entry name" value="hef helicase domain"/>
    <property type="match status" value="1"/>
</dbReference>
<feature type="compositionally biased region" description="Polar residues" evidence="6">
    <location>
        <begin position="1845"/>
        <end position="1857"/>
    </location>
</feature>
<dbReference type="SMART" id="SM00487">
    <property type="entry name" value="DEXDc"/>
    <property type="match status" value="1"/>
</dbReference>
<feature type="compositionally biased region" description="Polar residues" evidence="6">
    <location>
        <begin position="1907"/>
        <end position="1917"/>
    </location>
</feature>
<feature type="compositionally biased region" description="Acidic residues" evidence="6">
    <location>
        <begin position="1980"/>
        <end position="1989"/>
    </location>
</feature>
<feature type="compositionally biased region" description="Basic and acidic residues" evidence="6">
    <location>
        <begin position="1104"/>
        <end position="1116"/>
    </location>
</feature>
<dbReference type="InterPro" id="IPR027417">
    <property type="entry name" value="P-loop_NTPase"/>
</dbReference>
<feature type="compositionally biased region" description="Low complexity" evidence="6">
    <location>
        <begin position="1858"/>
        <end position="1887"/>
    </location>
</feature>
<keyword evidence="2" id="KW-0547">Nucleotide-binding</keyword>
<feature type="compositionally biased region" description="Polar residues" evidence="6">
    <location>
        <begin position="1819"/>
        <end position="1832"/>
    </location>
</feature>
<feature type="region of interest" description="Disordered" evidence="6">
    <location>
        <begin position="1819"/>
        <end position="1920"/>
    </location>
</feature>
<dbReference type="Pfam" id="PF00271">
    <property type="entry name" value="Helicase_C"/>
    <property type="match status" value="1"/>
</dbReference>
<evidence type="ECO:0000256" key="4">
    <source>
        <dbReference type="ARBA" id="ARBA00022806"/>
    </source>
</evidence>
<feature type="region of interest" description="Disordered" evidence="6">
    <location>
        <begin position="1659"/>
        <end position="1757"/>
    </location>
</feature>
<feature type="compositionally biased region" description="Acidic residues" evidence="6">
    <location>
        <begin position="1744"/>
        <end position="1755"/>
    </location>
</feature>
<keyword evidence="10" id="KW-1185">Reference proteome</keyword>
<feature type="domain" description="Helicase ATP-binding" evidence="7">
    <location>
        <begin position="145"/>
        <end position="365"/>
    </location>
</feature>
<dbReference type="PROSITE" id="PS51194">
    <property type="entry name" value="HELICASE_CTER"/>
    <property type="match status" value="1"/>
</dbReference>
<evidence type="ECO:0000256" key="5">
    <source>
        <dbReference type="ARBA" id="ARBA00022840"/>
    </source>
</evidence>
<feature type="compositionally biased region" description="Basic and acidic residues" evidence="6">
    <location>
        <begin position="890"/>
        <end position="905"/>
    </location>
</feature>
<feature type="region of interest" description="Disordered" evidence="6">
    <location>
        <begin position="1459"/>
        <end position="1479"/>
    </location>
</feature>
<dbReference type="EMBL" id="JARBJD010000010">
    <property type="protein sequence ID" value="KAK2962669.1"/>
    <property type="molecule type" value="Genomic_DNA"/>
</dbReference>
<feature type="region of interest" description="Disordered" evidence="6">
    <location>
        <begin position="1202"/>
        <end position="1231"/>
    </location>
</feature>
<feature type="domain" description="Helicase C-terminal" evidence="8">
    <location>
        <begin position="544"/>
        <end position="742"/>
    </location>
</feature>
<feature type="compositionally biased region" description="Acidic residues" evidence="6">
    <location>
        <begin position="1699"/>
        <end position="1736"/>
    </location>
</feature>
<dbReference type="SUPFAM" id="SSF52540">
    <property type="entry name" value="P-loop containing nucleoside triphosphate hydrolases"/>
    <property type="match status" value="1"/>
</dbReference>
<feature type="compositionally biased region" description="Low complexity" evidence="6">
    <location>
        <begin position="80"/>
        <end position="91"/>
    </location>
</feature>
<reference evidence="9 10" key="1">
    <citation type="journal article" date="2022" name="bioRxiv">
        <title>Genomics of Preaxostyla Flagellates Illuminates Evolutionary Transitions and the Path Towards Mitochondrial Loss.</title>
        <authorList>
            <person name="Novak L.V.F."/>
            <person name="Treitli S.C."/>
            <person name="Pyrih J."/>
            <person name="Halakuc P."/>
            <person name="Pipaliya S.V."/>
            <person name="Vacek V."/>
            <person name="Brzon O."/>
            <person name="Soukal P."/>
            <person name="Eme L."/>
            <person name="Dacks J.B."/>
            <person name="Karnkowska A."/>
            <person name="Elias M."/>
            <person name="Hampl V."/>
        </authorList>
    </citation>
    <scope>NUCLEOTIDE SEQUENCE [LARGE SCALE GENOMIC DNA]</scope>
    <source>
        <strain evidence="9">NAU3</strain>
        <tissue evidence="9">Gut</tissue>
    </source>
</reference>
<dbReference type="SMART" id="SM00490">
    <property type="entry name" value="HELICc"/>
    <property type="match status" value="1"/>
</dbReference>
<keyword evidence="3 9" id="KW-0378">Hydrolase</keyword>
<evidence type="ECO:0000259" key="8">
    <source>
        <dbReference type="PROSITE" id="PS51194"/>
    </source>
</evidence>
<feature type="compositionally biased region" description="Polar residues" evidence="6">
    <location>
        <begin position="1970"/>
        <end position="1979"/>
    </location>
</feature>
<dbReference type="InterPro" id="IPR014001">
    <property type="entry name" value="Helicase_ATP-bd"/>
</dbReference>
<dbReference type="PANTHER" id="PTHR14025">
    <property type="entry name" value="FANCONI ANEMIA GROUP M FANCM FAMILY MEMBER"/>
    <property type="match status" value="1"/>
</dbReference>
<dbReference type="InterPro" id="IPR001650">
    <property type="entry name" value="Helicase_C-like"/>
</dbReference>
<feature type="compositionally biased region" description="Acidic residues" evidence="6">
    <location>
        <begin position="808"/>
        <end position="820"/>
    </location>
</feature>
<feature type="compositionally biased region" description="Basic and acidic residues" evidence="6">
    <location>
        <begin position="1608"/>
        <end position="1622"/>
    </location>
</feature>
<feature type="region of interest" description="Disordered" evidence="6">
    <location>
        <begin position="808"/>
        <end position="855"/>
    </location>
</feature>
<dbReference type="InterPro" id="IPR039686">
    <property type="entry name" value="FANCM/Mph1-like_ID"/>
</dbReference>
<keyword evidence="4" id="KW-0347">Helicase</keyword>
<feature type="compositionally biased region" description="Pro residues" evidence="6">
    <location>
        <begin position="1467"/>
        <end position="1476"/>
    </location>
</feature>
<keyword evidence="5" id="KW-0067">ATP-binding</keyword>
<feature type="region of interest" description="Disordered" evidence="6">
    <location>
        <begin position="889"/>
        <end position="914"/>
    </location>
</feature>
<feature type="compositionally biased region" description="Basic and acidic residues" evidence="6">
    <location>
        <begin position="821"/>
        <end position="855"/>
    </location>
</feature>
<comment type="caution">
    <text evidence="9">The sequence shown here is derived from an EMBL/GenBank/DDBJ whole genome shotgun (WGS) entry which is preliminary data.</text>
</comment>
<dbReference type="InterPro" id="IPR011545">
    <property type="entry name" value="DEAD/DEAH_box_helicase_dom"/>
</dbReference>
<proteinExistence type="inferred from homology"/>
<accession>A0ABQ9YFW6</accession>
<evidence type="ECO:0000256" key="6">
    <source>
        <dbReference type="SAM" id="MobiDB-lite"/>
    </source>
</evidence>
<dbReference type="PANTHER" id="PTHR14025:SF20">
    <property type="entry name" value="FANCONI ANEMIA GROUP M PROTEIN"/>
    <property type="match status" value="1"/>
</dbReference>
<dbReference type="GO" id="GO:0003724">
    <property type="term" value="F:RNA helicase activity"/>
    <property type="evidence" value="ECO:0007669"/>
    <property type="project" value="UniProtKB-EC"/>
</dbReference>
<evidence type="ECO:0000256" key="3">
    <source>
        <dbReference type="ARBA" id="ARBA00022801"/>
    </source>
</evidence>
<dbReference type="Pfam" id="PF00270">
    <property type="entry name" value="DEAD"/>
    <property type="match status" value="1"/>
</dbReference>
<evidence type="ECO:0000259" key="7">
    <source>
        <dbReference type="PROSITE" id="PS51192"/>
    </source>
</evidence>
<feature type="region of interest" description="Disordered" evidence="6">
    <location>
        <begin position="61"/>
        <end position="104"/>
    </location>
</feature>
<evidence type="ECO:0000313" key="10">
    <source>
        <dbReference type="Proteomes" id="UP001281761"/>
    </source>
</evidence>
<evidence type="ECO:0000256" key="2">
    <source>
        <dbReference type="ARBA" id="ARBA00022741"/>
    </source>
</evidence>
<feature type="compositionally biased region" description="Acidic residues" evidence="6">
    <location>
        <begin position="1559"/>
        <end position="1572"/>
    </location>
</feature>
<feature type="compositionally biased region" description="Basic residues" evidence="6">
    <location>
        <begin position="1545"/>
        <end position="1554"/>
    </location>
</feature>
<organism evidence="9 10">
    <name type="scientific">Blattamonas nauphoetae</name>
    <dbReference type="NCBI Taxonomy" id="2049346"/>
    <lineage>
        <taxon>Eukaryota</taxon>
        <taxon>Metamonada</taxon>
        <taxon>Preaxostyla</taxon>
        <taxon>Oxymonadida</taxon>
        <taxon>Blattamonas</taxon>
    </lineage>
</organism>